<comment type="caution">
    <text evidence="1">The sequence shown here is derived from an EMBL/GenBank/DDBJ whole genome shotgun (WGS) entry which is preliminary data.</text>
</comment>
<name>A0ABT3A801_9ALTE</name>
<evidence type="ECO:0000313" key="1">
    <source>
        <dbReference type="EMBL" id="MCV2884728.1"/>
    </source>
</evidence>
<dbReference type="PANTHER" id="PTHR37805">
    <property type="entry name" value="CYTOPLASMIC PROTEIN-RELATED"/>
    <property type="match status" value="1"/>
</dbReference>
<evidence type="ECO:0000313" key="2">
    <source>
        <dbReference type="Proteomes" id="UP001652504"/>
    </source>
</evidence>
<dbReference type="EMBL" id="JAOWKX010000004">
    <property type="protein sequence ID" value="MCV2884728.1"/>
    <property type="molecule type" value="Genomic_DNA"/>
</dbReference>
<sequence length="174" mass="20277">MFHNDILRRLRFALRINDDAAIQIFKLAGYEMEKPYLHSLMKKEDEDGYAPCRDKILCYFLDGLIVKNRGLKDGKLPTPLEKGERLSNNDVLRKIKIAMDYQHDDILNVLNKARFPISKNELSALFRKPDHRNYRPCKDQLLRNLLQGMVKIHRPDAEATSVEAASPWGQTKKR</sequence>
<dbReference type="Pfam" id="PF07308">
    <property type="entry name" value="DUF1456"/>
    <property type="match status" value="2"/>
</dbReference>
<gene>
    <name evidence="1" type="ORF">OE749_08470</name>
</gene>
<protein>
    <submittedName>
        <fullName evidence="1">DUF1456 family protein</fullName>
    </submittedName>
</protein>
<dbReference type="InterPro" id="IPR009921">
    <property type="entry name" value="YehS-like"/>
</dbReference>
<keyword evidence="2" id="KW-1185">Reference proteome</keyword>
<proteinExistence type="predicted"/>
<dbReference type="RefSeq" id="WP_263712015.1">
    <property type="nucleotide sequence ID" value="NZ_JAOWKX010000004.1"/>
</dbReference>
<organism evidence="1 2">
    <name type="scientific">Fluctibacter corallii</name>
    <dbReference type="NCBI Taxonomy" id="2984329"/>
    <lineage>
        <taxon>Bacteria</taxon>
        <taxon>Pseudomonadati</taxon>
        <taxon>Pseudomonadota</taxon>
        <taxon>Gammaproteobacteria</taxon>
        <taxon>Alteromonadales</taxon>
        <taxon>Alteromonadaceae</taxon>
        <taxon>Fluctibacter</taxon>
    </lineage>
</organism>
<reference evidence="1 2" key="1">
    <citation type="submission" date="2022-10" db="EMBL/GenBank/DDBJ databases">
        <title>Aestuariibacter sp. AA17 isolated from Montipora capitata coral fragment.</title>
        <authorList>
            <person name="Emsley S.A."/>
            <person name="Pfannmuller K.M."/>
            <person name="Loughran R.M."/>
            <person name="Shlafstein M."/>
            <person name="Papke E."/>
            <person name="Saw J.H."/>
            <person name="Ushijima B."/>
            <person name="Videau P."/>
        </authorList>
    </citation>
    <scope>NUCLEOTIDE SEQUENCE [LARGE SCALE GENOMIC DNA]</scope>
    <source>
        <strain evidence="1 2">AA17</strain>
    </source>
</reference>
<dbReference type="PANTHER" id="PTHR37805:SF1">
    <property type="entry name" value="CYTOPLASMIC PROTEIN"/>
    <property type="match status" value="1"/>
</dbReference>
<accession>A0ABT3A801</accession>
<dbReference type="Proteomes" id="UP001652504">
    <property type="component" value="Unassembled WGS sequence"/>
</dbReference>